<sequence length="214" mass="24660">MDELASQLPKIYTRNVIRAIARLQNGQSTYVCSEEIVGMVAEQMRRKRDIDTVKDYVLKSLDSLIELGVLIRNPNSNYNFYKFSDPSTFGCLTSVKRRNYYSGGRKPYYRPKKPIAAKPKRQRKGKYQKKFKPAAIVPVVCDCCRSSVMPLVKAFHEINKNTEKTQLRQLKISDSEAQQSVDHTENKIQRFEFQAPTLIIVSNCENSPEEETIQ</sequence>
<dbReference type="EMBL" id="CH933809">
    <property type="protein sequence ID" value="EDW19081.1"/>
    <property type="molecule type" value="Genomic_DNA"/>
</dbReference>
<name>B4L046_DROMO</name>
<dbReference type="KEGG" id="dmo:Dmoj_GI11724"/>
<reference evidence="1 2" key="1">
    <citation type="journal article" date="2007" name="Nature">
        <title>Evolution of genes and genomes on the Drosophila phylogeny.</title>
        <authorList>
            <consortium name="Drosophila 12 Genomes Consortium"/>
            <person name="Clark A.G."/>
            <person name="Eisen M.B."/>
            <person name="Smith D.R."/>
            <person name="Bergman C.M."/>
            <person name="Oliver B."/>
            <person name="Markow T.A."/>
            <person name="Kaufman T.C."/>
            <person name="Kellis M."/>
            <person name="Gelbart W."/>
            <person name="Iyer V.N."/>
            <person name="Pollard D.A."/>
            <person name="Sackton T.B."/>
            <person name="Larracuente A.M."/>
            <person name="Singh N.D."/>
            <person name="Abad J.P."/>
            <person name="Abt D.N."/>
            <person name="Adryan B."/>
            <person name="Aguade M."/>
            <person name="Akashi H."/>
            <person name="Anderson W.W."/>
            <person name="Aquadro C.F."/>
            <person name="Ardell D.H."/>
            <person name="Arguello R."/>
            <person name="Artieri C.G."/>
            <person name="Barbash D.A."/>
            <person name="Barker D."/>
            <person name="Barsanti P."/>
            <person name="Batterham P."/>
            <person name="Batzoglou S."/>
            <person name="Begun D."/>
            <person name="Bhutkar A."/>
            <person name="Blanco E."/>
            <person name="Bosak S.A."/>
            <person name="Bradley R.K."/>
            <person name="Brand A.D."/>
            <person name="Brent M.R."/>
            <person name="Brooks A.N."/>
            <person name="Brown R.H."/>
            <person name="Butlin R.K."/>
            <person name="Caggese C."/>
            <person name="Calvi B.R."/>
            <person name="Bernardo de Carvalho A."/>
            <person name="Caspi A."/>
            <person name="Castrezana S."/>
            <person name="Celniker S.E."/>
            <person name="Chang J.L."/>
            <person name="Chapple C."/>
            <person name="Chatterji S."/>
            <person name="Chinwalla A."/>
            <person name="Civetta A."/>
            <person name="Clifton S.W."/>
            <person name="Comeron J.M."/>
            <person name="Costello J.C."/>
            <person name="Coyne J.A."/>
            <person name="Daub J."/>
            <person name="David R.G."/>
            <person name="Delcher A.L."/>
            <person name="Delehaunty K."/>
            <person name="Do C.B."/>
            <person name="Ebling H."/>
            <person name="Edwards K."/>
            <person name="Eickbush T."/>
            <person name="Evans J.D."/>
            <person name="Filipski A."/>
            <person name="Findeiss S."/>
            <person name="Freyhult E."/>
            <person name="Fulton L."/>
            <person name="Fulton R."/>
            <person name="Garcia A.C."/>
            <person name="Gardiner A."/>
            <person name="Garfield D.A."/>
            <person name="Garvin B.E."/>
            <person name="Gibson G."/>
            <person name="Gilbert D."/>
            <person name="Gnerre S."/>
            <person name="Godfrey J."/>
            <person name="Good R."/>
            <person name="Gotea V."/>
            <person name="Gravely B."/>
            <person name="Greenberg A.J."/>
            <person name="Griffiths-Jones S."/>
            <person name="Gross S."/>
            <person name="Guigo R."/>
            <person name="Gustafson E.A."/>
            <person name="Haerty W."/>
            <person name="Hahn M.W."/>
            <person name="Halligan D.L."/>
            <person name="Halpern A.L."/>
            <person name="Halter G.M."/>
            <person name="Han M.V."/>
            <person name="Heger A."/>
            <person name="Hillier L."/>
            <person name="Hinrichs A.S."/>
            <person name="Holmes I."/>
            <person name="Hoskins R.A."/>
            <person name="Hubisz M.J."/>
            <person name="Hultmark D."/>
            <person name="Huntley M.A."/>
            <person name="Jaffe D.B."/>
            <person name="Jagadeeshan S."/>
            <person name="Jeck W.R."/>
            <person name="Johnson J."/>
            <person name="Jones C.D."/>
            <person name="Jordan W.C."/>
            <person name="Karpen G.H."/>
            <person name="Kataoka E."/>
            <person name="Keightley P.D."/>
            <person name="Kheradpour P."/>
            <person name="Kirkness E.F."/>
            <person name="Koerich L.B."/>
            <person name="Kristiansen K."/>
            <person name="Kudrna D."/>
            <person name="Kulathinal R.J."/>
            <person name="Kumar S."/>
            <person name="Kwok R."/>
            <person name="Lander E."/>
            <person name="Langley C.H."/>
            <person name="Lapoint R."/>
            <person name="Lazzaro B.P."/>
            <person name="Lee S.J."/>
            <person name="Levesque L."/>
            <person name="Li R."/>
            <person name="Lin C.F."/>
            <person name="Lin M.F."/>
            <person name="Lindblad-Toh K."/>
            <person name="Llopart A."/>
            <person name="Long M."/>
            <person name="Low L."/>
            <person name="Lozovsky E."/>
            <person name="Lu J."/>
            <person name="Luo M."/>
            <person name="Machado C.A."/>
            <person name="Makalowski W."/>
            <person name="Marzo M."/>
            <person name="Matsuda M."/>
            <person name="Matzkin L."/>
            <person name="McAllister B."/>
            <person name="McBride C.S."/>
            <person name="McKernan B."/>
            <person name="McKernan K."/>
            <person name="Mendez-Lago M."/>
            <person name="Minx P."/>
            <person name="Mollenhauer M.U."/>
            <person name="Montooth K."/>
            <person name="Mount S.M."/>
            <person name="Mu X."/>
            <person name="Myers E."/>
            <person name="Negre B."/>
            <person name="Newfeld S."/>
            <person name="Nielsen R."/>
            <person name="Noor M.A."/>
            <person name="O'Grady P."/>
            <person name="Pachter L."/>
            <person name="Papaceit M."/>
            <person name="Parisi M.J."/>
            <person name="Parisi M."/>
            <person name="Parts L."/>
            <person name="Pedersen J.S."/>
            <person name="Pesole G."/>
            <person name="Phillippy A.M."/>
            <person name="Ponting C.P."/>
            <person name="Pop M."/>
            <person name="Porcelli D."/>
            <person name="Powell J.R."/>
            <person name="Prohaska S."/>
            <person name="Pruitt K."/>
            <person name="Puig M."/>
            <person name="Quesneville H."/>
            <person name="Ram K.R."/>
            <person name="Rand D."/>
            <person name="Rasmussen M.D."/>
            <person name="Reed L.K."/>
            <person name="Reenan R."/>
            <person name="Reily A."/>
            <person name="Remington K.A."/>
            <person name="Rieger T.T."/>
            <person name="Ritchie M.G."/>
            <person name="Robin C."/>
            <person name="Rogers Y.H."/>
            <person name="Rohde C."/>
            <person name="Rozas J."/>
            <person name="Rubenfield M.J."/>
            <person name="Ruiz A."/>
            <person name="Russo S."/>
            <person name="Salzberg S.L."/>
            <person name="Sanchez-Gracia A."/>
            <person name="Saranga D.J."/>
            <person name="Sato H."/>
            <person name="Schaeffer S.W."/>
            <person name="Schatz M.C."/>
            <person name="Schlenke T."/>
            <person name="Schwartz R."/>
            <person name="Segarra C."/>
            <person name="Singh R.S."/>
            <person name="Sirot L."/>
            <person name="Sirota M."/>
            <person name="Sisneros N.B."/>
            <person name="Smith C.D."/>
            <person name="Smith T.F."/>
            <person name="Spieth J."/>
            <person name="Stage D.E."/>
            <person name="Stark A."/>
            <person name="Stephan W."/>
            <person name="Strausberg R.L."/>
            <person name="Strempel S."/>
            <person name="Sturgill D."/>
            <person name="Sutton G."/>
            <person name="Sutton G.G."/>
            <person name="Tao W."/>
            <person name="Teichmann S."/>
            <person name="Tobari Y.N."/>
            <person name="Tomimura Y."/>
            <person name="Tsolas J.M."/>
            <person name="Valente V.L."/>
            <person name="Venter E."/>
            <person name="Venter J.C."/>
            <person name="Vicario S."/>
            <person name="Vieira F.G."/>
            <person name="Vilella A.J."/>
            <person name="Villasante A."/>
            <person name="Walenz B."/>
            <person name="Wang J."/>
            <person name="Wasserman M."/>
            <person name="Watts T."/>
            <person name="Wilson D."/>
            <person name="Wilson R.K."/>
            <person name="Wing R.A."/>
            <person name="Wolfner M.F."/>
            <person name="Wong A."/>
            <person name="Wong G.K."/>
            <person name="Wu C.I."/>
            <person name="Wu G."/>
            <person name="Yamamoto D."/>
            <person name="Yang H.P."/>
            <person name="Yang S.P."/>
            <person name="Yorke J.A."/>
            <person name="Yoshida K."/>
            <person name="Zdobnov E."/>
            <person name="Zhang P."/>
            <person name="Zhang Y."/>
            <person name="Zimin A.V."/>
            <person name="Baldwin J."/>
            <person name="Abdouelleil A."/>
            <person name="Abdulkadir J."/>
            <person name="Abebe A."/>
            <person name="Abera B."/>
            <person name="Abreu J."/>
            <person name="Acer S.C."/>
            <person name="Aftuck L."/>
            <person name="Alexander A."/>
            <person name="An P."/>
            <person name="Anderson E."/>
            <person name="Anderson S."/>
            <person name="Arachi H."/>
            <person name="Azer M."/>
            <person name="Bachantsang P."/>
            <person name="Barry A."/>
            <person name="Bayul T."/>
            <person name="Berlin A."/>
            <person name="Bessette D."/>
            <person name="Bloom T."/>
            <person name="Blye J."/>
            <person name="Boguslavskiy L."/>
            <person name="Bonnet C."/>
            <person name="Boukhgalter B."/>
            <person name="Bourzgui I."/>
            <person name="Brown A."/>
            <person name="Cahill P."/>
            <person name="Channer S."/>
            <person name="Cheshatsang Y."/>
            <person name="Chuda L."/>
            <person name="Citroen M."/>
            <person name="Collymore A."/>
            <person name="Cooke P."/>
            <person name="Costello M."/>
            <person name="D'Aco K."/>
            <person name="Daza R."/>
            <person name="De Haan G."/>
            <person name="DeGray S."/>
            <person name="DeMaso C."/>
            <person name="Dhargay N."/>
            <person name="Dooley K."/>
            <person name="Dooley E."/>
            <person name="Doricent M."/>
            <person name="Dorje P."/>
            <person name="Dorjee K."/>
            <person name="Dupes A."/>
            <person name="Elong R."/>
            <person name="Falk J."/>
            <person name="Farina A."/>
            <person name="Faro S."/>
            <person name="Ferguson D."/>
            <person name="Fisher S."/>
            <person name="Foley C.D."/>
            <person name="Franke A."/>
            <person name="Friedrich D."/>
            <person name="Gadbois L."/>
            <person name="Gearin G."/>
            <person name="Gearin C.R."/>
            <person name="Giannoukos G."/>
            <person name="Goode T."/>
            <person name="Graham J."/>
            <person name="Grandbois E."/>
            <person name="Grewal S."/>
            <person name="Gyaltsen K."/>
            <person name="Hafez N."/>
            <person name="Hagos B."/>
            <person name="Hall J."/>
            <person name="Henson C."/>
            <person name="Hollinger A."/>
            <person name="Honan T."/>
            <person name="Huard M.D."/>
            <person name="Hughes L."/>
            <person name="Hurhula B."/>
            <person name="Husby M.E."/>
            <person name="Kamat A."/>
            <person name="Kanga B."/>
            <person name="Kashin S."/>
            <person name="Khazanovich D."/>
            <person name="Kisner P."/>
            <person name="Lance K."/>
            <person name="Lara M."/>
            <person name="Lee W."/>
            <person name="Lennon N."/>
            <person name="Letendre F."/>
            <person name="LeVine R."/>
            <person name="Lipovsky A."/>
            <person name="Liu X."/>
            <person name="Liu J."/>
            <person name="Liu S."/>
            <person name="Lokyitsang T."/>
            <person name="Lokyitsang Y."/>
            <person name="Lubonja R."/>
            <person name="Lui A."/>
            <person name="MacDonald P."/>
            <person name="Magnisalis V."/>
            <person name="Maru K."/>
            <person name="Matthews C."/>
            <person name="McCusker W."/>
            <person name="McDonough S."/>
            <person name="Mehta T."/>
            <person name="Meldrim J."/>
            <person name="Meneus L."/>
            <person name="Mihai O."/>
            <person name="Mihalev A."/>
            <person name="Mihova T."/>
            <person name="Mittelman R."/>
            <person name="Mlenga V."/>
            <person name="Montmayeur A."/>
            <person name="Mulrain L."/>
            <person name="Navidi A."/>
            <person name="Naylor J."/>
            <person name="Negash T."/>
            <person name="Nguyen T."/>
            <person name="Nguyen N."/>
            <person name="Nicol R."/>
            <person name="Norbu C."/>
            <person name="Norbu N."/>
            <person name="Novod N."/>
            <person name="O'Neill B."/>
            <person name="Osman S."/>
            <person name="Markiewicz E."/>
            <person name="Oyono O.L."/>
            <person name="Patti C."/>
            <person name="Phunkhang P."/>
            <person name="Pierre F."/>
            <person name="Priest M."/>
            <person name="Raghuraman S."/>
            <person name="Rege F."/>
            <person name="Reyes R."/>
            <person name="Rise C."/>
            <person name="Rogov P."/>
            <person name="Ross K."/>
            <person name="Ryan E."/>
            <person name="Settipalli S."/>
            <person name="Shea T."/>
            <person name="Sherpa N."/>
            <person name="Shi L."/>
            <person name="Shih D."/>
            <person name="Sparrow T."/>
            <person name="Spaulding J."/>
            <person name="Stalker J."/>
            <person name="Stange-Thomann N."/>
            <person name="Stavropoulos S."/>
            <person name="Stone C."/>
            <person name="Strader C."/>
            <person name="Tesfaye S."/>
            <person name="Thomson T."/>
            <person name="Thoulutsang Y."/>
            <person name="Thoulutsang D."/>
            <person name="Topham K."/>
            <person name="Topping I."/>
            <person name="Tsamla T."/>
            <person name="Vassiliev H."/>
            <person name="Vo A."/>
            <person name="Wangchuk T."/>
            <person name="Wangdi T."/>
            <person name="Weiand M."/>
            <person name="Wilkinson J."/>
            <person name="Wilson A."/>
            <person name="Yadav S."/>
            <person name="Young G."/>
            <person name="Yu Q."/>
            <person name="Zembek L."/>
            <person name="Zhong D."/>
            <person name="Zimmer A."/>
            <person name="Zwirko Z."/>
            <person name="Jaffe D.B."/>
            <person name="Alvarez P."/>
            <person name="Brockman W."/>
            <person name="Butler J."/>
            <person name="Chin C."/>
            <person name="Gnerre S."/>
            <person name="Grabherr M."/>
            <person name="Kleber M."/>
            <person name="Mauceli E."/>
            <person name="MacCallum I."/>
        </authorList>
    </citation>
    <scope>NUCLEOTIDE SEQUENCE [LARGE SCALE GENOMIC DNA]</scope>
    <source>
        <strain evidence="2">Tucson 15081-1352.22</strain>
    </source>
</reference>
<evidence type="ECO:0000313" key="1">
    <source>
        <dbReference type="EMBL" id="EDW19081.1"/>
    </source>
</evidence>
<dbReference type="OMA" id="SNCENSP"/>
<gene>
    <name evidence="1" type="primary">Dmoj\GI11724</name>
    <name evidence="1" type="ORF">Dmoj_GI11724</name>
</gene>
<dbReference type="Proteomes" id="UP000009192">
    <property type="component" value="Unassembled WGS sequence"/>
</dbReference>
<proteinExistence type="predicted"/>
<dbReference type="eggNOG" id="ENOG502T74V">
    <property type="taxonomic scope" value="Eukaryota"/>
</dbReference>
<dbReference type="InParanoid" id="B4L046"/>
<protein>
    <submittedName>
        <fullName evidence="1">Uncharacterized protein</fullName>
    </submittedName>
</protein>
<organism evidence="1 2">
    <name type="scientific">Drosophila mojavensis</name>
    <name type="common">Fruit fly</name>
    <dbReference type="NCBI Taxonomy" id="7230"/>
    <lineage>
        <taxon>Eukaryota</taxon>
        <taxon>Metazoa</taxon>
        <taxon>Ecdysozoa</taxon>
        <taxon>Arthropoda</taxon>
        <taxon>Hexapoda</taxon>
        <taxon>Insecta</taxon>
        <taxon>Pterygota</taxon>
        <taxon>Neoptera</taxon>
        <taxon>Endopterygota</taxon>
        <taxon>Diptera</taxon>
        <taxon>Brachycera</taxon>
        <taxon>Muscomorpha</taxon>
        <taxon>Ephydroidea</taxon>
        <taxon>Drosophilidae</taxon>
        <taxon>Drosophila</taxon>
    </lineage>
</organism>
<dbReference type="AlphaFoldDB" id="B4L046"/>
<dbReference type="HOGENOM" id="CLU_1290161_0_0_1"/>
<dbReference type="OrthoDB" id="7872817at2759"/>
<accession>B4L046</accession>
<keyword evidence="2" id="KW-1185">Reference proteome</keyword>
<evidence type="ECO:0000313" key="2">
    <source>
        <dbReference type="Proteomes" id="UP000009192"/>
    </source>
</evidence>